<organism evidence="2 3">
    <name type="scientific">Paenibacillus aurantius</name>
    <dbReference type="NCBI Taxonomy" id="2918900"/>
    <lineage>
        <taxon>Bacteria</taxon>
        <taxon>Bacillati</taxon>
        <taxon>Bacillota</taxon>
        <taxon>Bacilli</taxon>
        <taxon>Bacillales</taxon>
        <taxon>Paenibacillaceae</taxon>
        <taxon>Paenibacillus</taxon>
    </lineage>
</organism>
<keyword evidence="3" id="KW-1185">Reference proteome</keyword>
<accession>A0AA96RGE6</accession>
<feature type="region of interest" description="Disordered" evidence="1">
    <location>
        <begin position="75"/>
        <end position="147"/>
    </location>
</feature>
<evidence type="ECO:0000313" key="3">
    <source>
        <dbReference type="Proteomes" id="UP001305702"/>
    </source>
</evidence>
<protein>
    <submittedName>
        <fullName evidence="2">Uncharacterized protein</fullName>
    </submittedName>
</protein>
<dbReference type="KEGG" id="paun:MJA45_20375"/>
<evidence type="ECO:0000313" key="2">
    <source>
        <dbReference type="EMBL" id="WNQ09959.1"/>
    </source>
</evidence>
<reference evidence="2 3" key="1">
    <citation type="submission" date="2022-02" db="EMBL/GenBank/DDBJ databases">
        <title>Paenibacillus sp. MBLB1776 Whole Genome Shotgun Sequencing.</title>
        <authorList>
            <person name="Hwang C.Y."/>
            <person name="Cho E.-S."/>
            <person name="Seo M.-J."/>
        </authorList>
    </citation>
    <scope>NUCLEOTIDE SEQUENCE [LARGE SCALE GENOMIC DNA]</scope>
    <source>
        <strain evidence="2 3">MBLB1776</strain>
    </source>
</reference>
<dbReference type="RefSeq" id="WP_315603733.1">
    <property type="nucleotide sequence ID" value="NZ_CP130318.1"/>
</dbReference>
<dbReference type="Proteomes" id="UP001305702">
    <property type="component" value="Chromosome"/>
</dbReference>
<evidence type="ECO:0000256" key="1">
    <source>
        <dbReference type="SAM" id="MobiDB-lite"/>
    </source>
</evidence>
<sequence length="147" mass="16125">MSMLNLFRRNKPPPDKLLKDIAARLERLEKGLESVSGRTAEYRVTIENVNVHHPVLENLTFKLDSLNIQELSGALNLGNNFSPKVGSLDPAPEKKNTPPVRREPAEPPLSPPVRRKNAPGGSGNAAGKPDTNERGLEGTQTGFRMKL</sequence>
<name>A0AA96RGE6_9BACL</name>
<dbReference type="EMBL" id="CP130318">
    <property type="protein sequence ID" value="WNQ09959.1"/>
    <property type="molecule type" value="Genomic_DNA"/>
</dbReference>
<proteinExistence type="predicted"/>
<dbReference type="AlphaFoldDB" id="A0AA96RGE6"/>
<feature type="compositionally biased region" description="Polar residues" evidence="1">
    <location>
        <begin position="138"/>
        <end position="147"/>
    </location>
</feature>
<gene>
    <name evidence="2" type="ORF">MJA45_20375</name>
</gene>
<feature type="compositionally biased region" description="Basic and acidic residues" evidence="1">
    <location>
        <begin position="91"/>
        <end position="105"/>
    </location>
</feature>